<dbReference type="GO" id="GO:0017070">
    <property type="term" value="F:U6 snRNA binding"/>
    <property type="evidence" value="ECO:0007669"/>
    <property type="project" value="TreeGrafter"/>
</dbReference>
<dbReference type="AlphaFoldDB" id="A0A0C7NG56"/>
<dbReference type="PROSITE" id="PS00678">
    <property type="entry name" value="WD_REPEATS_1"/>
    <property type="match status" value="4"/>
</dbReference>
<dbReference type="GO" id="GO:0034247">
    <property type="term" value="P:snoRNA splicing"/>
    <property type="evidence" value="ECO:0007669"/>
    <property type="project" value="EnsemblFungi"/>
</dbReference>
<keyword evidence="1 3" id="KW-0853">WD repeat</keyword>
<dbReference type="HOGENOM" id="CLU_000288_57_20_1"/>
<organism evidence="4 5">
    <name type="scientific">Lachancea lanzarotensis</name>
    <dbReference type="NCBI Taxonomy" id="1245769"/>
    <lineage>
        <taxon>Eukaryota</taxon>
        <taxon>Fungi</taxon>
        <taxon>Dikarya</taxon>
        <taxon>Ascomycota</taxon>
        <taxon>Saccharomycotina</taxon>
        <taxon>Saccharomycetes</taxon>
        <taxon>Saccharomycetales</taxon>
        <taxon>Saccharomycetaceae</taxon>
        <taxon>Lachancea</taxon>
    </lineage>
</organism>
<dbReference type="Gene3D" id="2.130.10.10">
    <property type="entry name" value="YVTN repeat-like/Quinoprotein amine dehydrogenase"/>
    <property type="match status" value="2"/>
</dbReference>
<feature type="repeat" description="WD" evidence="3">
    <location>
        <begin position="313"/>
        <end position="354"/>
    </location>
</feature>
<dbReference type="PROSITE" id="PS50082">
    <property type="entry name" value="WD_REPEATS_2"/>
    <property type="match status" value="5"/>
</dbReference>
<dbReference type="InterPro" id="IPR019775">
    <property type="entry name" value="WD40_repeat_CS"/>
</dbReference>
<feature type="repeat" description="WD" evidence="3">
    <location>
        <begin position="355"/>
        <end position="390"/>
    </location>
</feature>
<dbReference type="PANTHER" id="PTHR19846">
    <property type="entry name" value="WD40 REPEAT PROTEIN"/>
    <property type="match status" value="1"/>
</dbReference>
<dbReference type="InterPro" id="IPR036322">
    <property type="entry name" value="WD40_repeat_dom_sf"/>
</dbReference>
<evidence type="ECO:0000313" key="4">
    <source>
        <dbReference type="EMBL" id="CEP64677.1"/>
    </source>
</evidence>
<dbReference type="EMBL" id="LN736372">
    <property type="protein sequence ID" value="CEP64677.1"/>
    <property type="molecule type" value="Genomic_DNA"/>
</dbReference>
<dbReference type="GO" id="GO:0046540">
    <property type="term" value="C:U4/U6 x U5 tri-snRNP complex"/>
    <property type="evidence" value="ECO:0007669"/>
    <property type="project" value="EnsemblFungi"/>
</dbReference>
<dbReference type="GeneID" id="34688238"/>
<evidence type="ECO:0000256" key="1">
    <source>
        <dbReference type="ARBA" id="ARBA00022574"/>
    </source>
</evidence>
<reference evidence="4 5" key="1">
    <citation type="submission" date="2014-12" db="EMBL/GenBank/DDBJ databases">
        <authorList>
            <person name="Neuveglise Cecile"/>
        </authorList>
    </citation>
    <scope>NUCLEOTIDE SEQUENCE [LARGE SCALE GENOMIC DNA]</scope>
    <source>
        <strain evidence="4 5">CBS 12615</strain>
    </source>
</reference>
<gene>
    <name evidence="4" type="ORF">LALA0_S13e00452g</name>
</gene>
<dbReference type="InterPro" id="IPR020472">
    <property type="entry name" value="WD40_PAC1"/>
</dbReference>
<dbReference type="SUPFAM" id="SSF50978">
    <property type="entry name" value="WD40 repeat-like"/>
    <property type="match status" value="1"/>
</dbReference>
<dbReference type="RefSeq" id="XP_022630881.1">
    <property type="nucleotide sequence ID" value="XM_022772354.1"/>
</dbReference>
<evidence type="ECO:0000256" key="3">
    <source>
        <dbReference type="PROSITE-ProRule" id="PRU00221"/>
    </source>
</evidence>
<proteinExistence type="predicted"/>
<evidence type="ECO:0000256" key="2">
    <source>
        <dbReference type="ARBA" id="ARBA00022737"/>
    </source>
</evidence>
<dbReference type="PROSITE" id="PS50294">
    <property type="entry name" value="WD_REPEATS_REGION"/>
    <property type="match status" value="5"/>
</dbReference>
<dbReference type="InterPro" id="IPR015943">
    <property type="entry name" value="WD40/YVTN_repeat-like_dom_sf"/>
</dbReference>
<feature type="repeat" description="WD" evidence="3">
    <location>
        <begin position="226"/>
        <end position="267"/>
    </location>
</feature>
<dbReference type="FunFam" id="2.130.10.10:FF:000411">
    <property type="entry name" value="U4/U6 small nuclear ribonucleoprotein Prp4"/>
    <property type="match status" value="1"/>
</dbReference>
<keyword evidence="5" id="KW-1185">Reference proteome</keyword>
<accession>A0A0C7NG56</accession>
<protein>
    <submittedName>
        <fullName evidence="4">LALA0S13e00452g1_1</fullName>
    </submittedName>
</protein>
<dbReference type="Pfam" id="PF00400">
    <property type="entry name" value="WD40"/>
    <property type="match status" value="5"/>
</dbReference>
<dbReference type="Proteomes" id="UP000054304">
    <property type="component" value="Unassembled WGS sequence"/>
</dbReference>
<dbReference type="OrthoDB" id="540662at2759"/>
<dbReference type="STRING" id="1245769.A0A0C7NG56"/>
<dbReference type="SMART" id="SM00320">
    <property type="entry name" value="WD40"/>
    <property type="match status" value="7"/>
</dbReference>
<feature type="repeat" description="WD" evidence="3">
    <location>
        <begin position="440"/>
        <end position="476"/>
    </location>
</feature>
<keyword evidence="2" id="KW-0677">Repeat</keyword>
<dbReference type="InterPro" id="IPR001680">
    <property type="entry name" value="WD40_rpt"/>
</dbReference>
<dbReference type="GO" id="GO:0030621">
    <property type="term" value="F:U4 snRNA binding"/>
    <property type="evidence" value="ECO:0007669"/>
    <property type="project" value="TreeGrafter"/>
</dbReference>
<sequence>MSNTEGRIRLEDIRVDTEYKNSDGSAANEALNKLEFYRKEVLQLIPTNDLEVQQTLELFNAVRVVANESLRDRRERLAELVFQNQSFRNQLLDKNKQIKKVEAGELEVEEEEDDQDADEEFYTPASDALVRARKFIVRDSLVRARRRLEAEFSQANTQIIQETIVSRRTLNSKLSTCELQGSQIVSERPVSKVKYSPDQTFAATGSWKGDIQFLDPETLQISRKIEDGHDGKVGGLDWNSTSRFLVSGGADNLVKIWDLRSDDNSAPEAVFEGHENRVANVKFHPSDKYVASASFDLTWRLWDVETQQELQLQEGHSKEVYSLDFQSDGALICSAGLDSIARIWDLRSGKSLMALEGHAKPIYGVSWSPNGHIVATASGDGTVKIWDLRNVGEPFSILAHNSIVSDVEFEREHGHFLVSSSYDKTVGVFAADSWLRLATLKGHMDKILSVDVAPKGLHLLSCGWDRSVKKWSLHNI</sequence>
<feature type="repeat" description="WD" evidence="3">
    <location>
        <begin position="271"/>
        <end position="312"/>
    </location>
</feature>
<dbReference type="CDD" id="cd00200">
    <property type="entry name" value="WD40"/>
    <property type="match status" value="1"/>
</dbReference>
<dbReference type="PRINTS" id="PR00320">
    <property type="entry name" value="GPROTEINBRPT"/>
</dbReference>
<dbReference type="GO" id="GO:0000393">
    <property type="term" value="P:spliceosomal conformational changes to generate catalytic conformation"/>
    <property type="evidence" value="ECO:0007669"/>
    <property type="project" value="EnsemblFungi"/>
</dbReference>
<evidence type="ECO:0000313" key="5">
    <source>
        <dbReference type="Proteomes" id="UP000054304"/>
    </source>
</evidence>
<dbReference type="PANTHER" id="PTHR19846:SF0">
    <property type="entry name" value="PRE-MRNA PROCESSING FACTOR 4"/>
    <property type="match status" value="1"/>
</dbReference>
<name>A0A0C7NG56_9SACH</name>